<reference evidence="4 5" key="1">
    <citation type="journal article" date="2024" name="Nat. Commun.">
        <title>Phylogenomics reveals the evolutionary origins of lichenization in chlorophyte algae.</title>
        <authorList>
            <person name="Puginier C."/>
            <person name="Libourel C."/>
            <person name="Otte J."/>
            <person name="Skaloud P."/>
            <person name="Haon M."/>
            <person name="Grisel S."/>
            <person name="Petersen M."/>
            <person name="Berrin J.G."/>
            <person name="Delaux P.M."/>
            <person name="Dal Grande F."/>
            <person name="Keller J."/>
        </authorList>
    </citation>
    <scope>NUCLEOTIDE SEQUENCE [LARGE SCALE GENOMIC DNA]</scope>
    <source>
        <strain evidence="4 5">SAG 216-7</strain>
    </source>
</reference>
<dbReference type="PANTHER" id="PTHR18460">
    <property type="entry name" value="TEL2 INTERACTING PROTEIN 1 TTI1 FAMILY MEMBER"/>
    <property type="match status" value="1"/>
</dbReference>
<evidence type="ECO:0000313" key="5">
    <source>
        <dbReference type="Proteomes" id="UP001491310"/>
    </source>
</evidence>
<feature type="domain" description="TTI1 N-terminal TPR" evidence="2">
    <location>
        <begin position="11"/>
        <end position="418"/>
    </location>
</feature>
<dbReference type="InterPro" id="IPR052587">
    <property type="entry name" value="TELO2-interacting_protein_1"/>
</dbReference>
<comment type="caution">
    <text evidence="4">The sequence shown here is derived from an EMBL/GenBank/DDBJ whole genome shotgun (WGS) entry which is preliminary data.</text>
</comment>
<dbReference type="Proteomes" id="UP001491310">
    <property type="component" value="Unassembled WGS sequence"/>
</dbReference>
<dbReference type="InterPro" id="IPR016024">
    <property type="entry name" value="ARM-type_fold"/>
</dbReference>
<feature type="domain" description="TTI1 C-terminal TPR" evidence="3">
    <location>
        <begin position="742"/>
        <end position="1044"/>
    </location>
</feature>
<keyword evidence="5" id="KW-1185">Reference proteome</keyword>
<feature type="compositionally biased region" description="Basic and acidic residues" evidence="1">
    <location>
        <begin position="326"/>
        <end position="338"/>
    </location>
</feature>
<organism evidence="4 5">
    <name type="scientific">Coccomyxa subellipsoidea</name>
    <dbReference type="NCBI Taxonomy" id="248742"/>
    <lineage>
        <taxon>Eukaryota</taxon>
        <taxon>Viridiplantae</taxon>
        <taxon>Chlorophyta</taxon>
        <taxon>core chlorophytes</taxon>
        <taxon>Trebouxiophyceae</taxon>
        <taxon>Trebouxiophyceae incertae sedis</taxon>
        <taxon>Coccomyxaceae</taxon>
        <taxon>Coccomyxa</taxon>
    </lineage>
</organism>
<evidence type="ECO:0000259" key="2">
    <source>
        <dbReference type="Pfam" id="PF24173"/>
    </source>
</evidence>
<dbReference type="EMBL" id="JALJOT010000004">
    <property type="protein sequence ID" value="KAK9915923.1"/>
    <property type="molecule type" value="Genomic_DNA"/>
</dbReference>
<gene>
    <name evidence="4" type="ORF">WJX75_006066</name>
</gene>
<dbReference type="SUPFAM" id="SSF48371">
    <property type="entry name" value="ARM repeat"/>
    <property type="match status" value="1"/>
</dbReference>
<dbReference type="Pfam" id="PF21547">
    <property type="entry name" value="TTI1"/>
    <property type="match status" value="1"/>
</dbReference>
<name>A0ABR2YVV4_9CHLO</name>
<sequence length="1080" mass="114816">MEVEPARRLVFEQLQPLCSCLLQHRNDVRELSKALNDLSSLLCTLNVEGLRGCSSYVLFPLLFIVDSTYASRNKAGDHSEAPAAPVPAAKSDKVAELALSCCKTLLERCPGQTEECKLELLQRIGAVAALSRTAASEEVRHAALECLAALLAGVPGGNPAAAEVLRAKASTPLVAATAMMLQKAANAEANAGLHGSKAVRLSALRALRLLYEAVNDAQALSYVLPGAVGGLSKALLQGSAMTRHGTRAQSGAAASTTATVEALAGLFSVIRITLSDDSTADARSSPASAQTGAGSVQNSSEALIALRGLQRLAVALPDQPSQEAQKPQEKPLPSRHDAPNTQAQNKYRVNRDAAWLENTVTHLERLLRRVLPPLCSSRHPKVRQALAEGVCELLVCCRHALAPCSELLLELAFTLAADSWPAVAAAPRAWLARVQREGSLDGHLPQASTERFIGRLLRQLLPAVRSMEGDGPALANRLAATMQVADVQLVATQECYEAVAGVARTAGRVASLAGGTVLRGLLDRLISDLQLEAIVVMVQEEWVREPLWGVPTSAEPSHGDAGPSLTPQVLAENALLARALLEGVGAFGRALGRRYAAGGRLMFTVLIPALERLADPCPSVASAASAAVASICLHCGYTGLEELVQANADYIVDGLCRQLRHLDNHPRAPYLFAGLLLRAGVAPALLPLLAEPARAAVQGLAITARRKRPAHIAAFLAALREICCGARSDAATVLAAIEETACAVEKESAARREAYCERTAEAEREFERGKSEEEVQRYFMQHLEQKQQEDEGEAALDHVDEEDEAAQVPWSAEAWALANERLRRAHANAALAHSAALMAGPLLTSPDLRVLLLAMDVARSALQTLQHTSALLDIYEYRIKMSVQKKTSVEPVPPETPQLLPTVHALWSPLVQSLKDARVAAVEHALDFLADYTDVGGGDFLARRFAQEAWPQLALLLHRGPDTALGSDDGGPAPAVVQRTRAAVFACLLRIASSSRSAPVLSQIIAKVADAVGGHVADRAGSAERTVASQLLLSLAKLDADAVWLLLFRMQGPMPGGRQVPNPCPAVLPDLVTPDEQGFA</sequence>
<evidence type="ECO:0000259" key="3">
    <source>
        <dbReference type="Pfam" id="PF24181"/>
    </source>
</evidence>
<dbReference type="InterPro" id="IPR057567">
    <property type="entry name" value="TPR_TTI1_C"/>
</dbReference>
<proteinExistence type="predicted"/>
<protein>
    <recommendedName>
        <fullName evidence="6">ARM repeat-containing protein</fullName>
    </recommendedName>
</protein>
<evidence type="ECO:0000313" key="4">
    <source>
        <dbReference type="EMBL" id="KAK9915923.1"/>
    </source>
</evidence>
<feature type="region of interest" description="Disordered" evidence="1">
    <location>
        <begin position="318"/>
        <end position="344"/>
    </location>
</feature>
<accession>A0ABR2YVV4</accession>
<evidence type="ECO:0008006" key="6">
    <source>
        <dbReference type="Google" id="ProtNLM"/>
    </source>
</evidence>
<dbReference type="InterPro" id="IPR049362">
    <property type="entry name" value="TTI1_rpt"/>
</dbReference>
<dbReference type="PANTHER" id="PTHR18460:SF3">
    <property type="entry name" value="TELO2-INTERACTING PROTEIN 1 HOMOLOG"/>
    <property type="match status" value="1"/>
</dbReference>
<dbReference type="Pfam" id="PF24173">
    <property type="entry name" value="TPR_TTI1_N"/>
    <property type="match status" value="1"/>
</dbReference>
<evidence type="ECO:0000256" key="1">
    <source>
        <dbReference type="SAM" id="MobiDB-lite"/>
    </source>
</evidence>
<dbReference type="Pfam" id="PF24181">
    <property type="entry name" value="TPR_TTI1_C"/>
    <property type="match status" value="1"/>
</dbReference>
<dbReference type="InterPro" id="IPR057566">
    <property type="entry name" value="TPR_TTI1_N"/>
</dbReference>